<feature type="signal peptide" evidence="1">
    <location>
        <begin position="1"/>
        <end position="21"/>
    </location>
</feature>
<proteinExistence type="predicted"/>
<dbReference type="SUPFAM" id="SSF51338">
    <property type="entry name" value="Composite domain of metallo-dependent hydrolases"/>
    <property type="match status" value="1"/>
</dbReference>
<dbReference type="InterPro" id="IPR032466">
    <property type="entry name" value="Metal_Hydrolase"/>
</dbReference>
<name>A0ABS3ABK5_9PSED</name>
<keyword evidence="4" id="KW-1185">Reference proteome</keyword>
<dbReference type="InterPro" id="IPR051781">
    <property type="entry name" value="Metallo-dep_Hydrolase"/>
</dbReference>
<gene>
    <name evidence="3" type="ORF">IMW75_03380</name>
</gene>
<dbReference type="InterPro" id="IPR011059">
    <property type="entry name" value="Metal-dep_hydrolase_composite"/>
</dbReference>
<dbReference type="Pfam" id="PF01979">
    <property type="entry name" value="Amidohydro_1"/>
    <property type="match status" value="1"/>
</dbReference>
<protein>
    <submittedName>
        <fullName evidence="3">Amidohydrolase family protein</fullName>
    </submittedName>
</protein>
<evidence type="ECO:0000313" key="4">
    <source>
        <dbReference type="Proteomes" id="UP000772591"/>
    </source>
</evidence>
<organism evidence="3 4">
    <name type="scientific">Pseudomonas gregormendelii</name>
    <dbReference type="NCBI Taxonomy" id="1628277"/>
    <lineage>
        <taxon>Bacteria</taxon>
        <taxon>Pseudomonadati</taxon>
        <taxon>Pseudomonadota</taxon>
        <taxon>Gammaproteobacteria</taxon>
        <taxon>Pseudomonadales</taxon>
        <taxon>Pseudomonadaceae</taxon>
        <taxon>Pseudomonas</taxon>
    </lineage>
</organism>
<dbReference type="SUPFAM" id="SSF51556">
    <property type="entry name" value="Metallo-dependent hydrolases"/>
    <property type="match status" value="1"/>
</dbReference>
<comment type="caution">
    <text evidence="3">The sequence shown here is derived from an EMBL/GenBank/DDBJ whole genome shotgun (WGS) entry which is preliminary data.</text>
</comment>
<dbReference type="RefSeq" id="WP_205891874.1">
    <property type="nucleotide sequence ID" value="NZ_JADEVO010000003.1"/>
</dbReference>
<dbReference type="PANTHER" id="PTHR43135:SF3">
    <property type="entry name" value="ALPHA-D-RIBOSE 1-METHYLPHOSPHONATE 5-TRIPHOSPHATE DIPHOSPHATASE"/>
    <property type="match status" value="1"/>
</dbReference>
<evidence type="ECO:0000313" key="3">
    <source>
        <dbReference type="EMBL" id="MBN3964327.1"/>
    </source>
</evidence>
<dbReference type="PANTHER" id="PTHR43135">
    <property type="entry name" value="ALPHA-D-RIBOSE 1-METHYLPHOSPHONATE 5-TRIPHOSPHATE DIPHOSPHATASE"/>
    <property type="match status" value="1"/>
</dbReference>
<evidence type="ECO:0000259" key="2">
    <source>
        <dbReference type="Pfam" id="PF01979"/>
    </source>
</evidence>
<dbReference type="EMBL" id="JADEVO010000003">
    <property type="protein sequence ID" value="MBN3964327.1"/>
    <property type="molecule type" value="Genomic_DNA"/>
</dbReference>
<sequence length="432" mass="46431">MKLSSIALAVTLSSLSLSALADTVYIHAGRLVDVERGKVLTDQRIKVDGERIVAVEPWSAPPADSTVIDWSGKTVLPGLIDMHTHIADWDMTNNVAEPLLHSAQDYALLGAKHAYQTLRAGFTTVHDVGTYRAFTDVSLRDAINANQVLGPRMNVVGAYLSVAGGGGEVTGLAPGITVPDDMRVGVYRDTNDAKLKTRYLFQHGVDTIKMVGTGAVLAEGTEPGQMEMTEDEMRAVVQEAKVHKSYATVHAHGADGIKAAIRAGAKSVEHASLLDDEGIKLAKDNGTYLVMDIYNGDFIDKVGREEKWPESYLRKNTETTEVQREGFRKAVKAGVKIAYGTDAGIYPHGKNARQFAYMVKYGMTPMQAIQSATVVAADLLNWQQDVGAVSVGRFADMIAVEGDPLADIAILEKTPVVMKGGAIVPPDVLPGM</sequence>
<dbReference type="Gene3D" id="2.30.40.10">
    <property type="entry name" value="Urease, subunit C, domain 1"/>
    <property type="match status" value="1"/>
</dbReference>
<feature type="domain" description="Amidohydrolase-related" evidence="2">
    <location>
        <begin position="74"/>
        <end position="422"/>
    </location>
</feature>
<dbReference type="InterPro" id="IPR057744">
    <property type="entry name" value="OTAase-like"/>
</dbReference>
<keyword evidence="1" id="KW-0732">Signal</keyword>
<evidence type="ECO:0000256" key="1">
    <source>
        <dbReference type="SAM" id="SignalP"/>
    </source>
</evidence>
<dbReference type="Proteomes" id="UP000772591">
    <property type="component" value="Unassembled WGS sequence"/>
</dbReference>
<dbReference type="Gene3D" id="3.20.20.140">
    <property type="entry name" value="Metal-dependent hydrolases"/>
    <property type="match status" value="1"/>
</dbReference>
<dbReference type="CDD" id="cd01299">
    <property type="entry name" value="Met_dep_hydrolase_A"/>
    <property type="match status" value="1"/>
</dbReference>
<reference evidence="3 4" key="1">
    <citation type="journal article" date="2021" name="Int. J. Syst. Evol. Microbiol.">
        <title>Pseudomonas piscium sp. nov., Pseudomonas pisciculturae sp. nov., Pseudomonas mucoides sp. nov. and Pseudomonas neuropathica sp. nov. isolated from rainbow trout.</title>
        <authorList>
            <person name="Duman M."/>
            <person name="Mulet M."/>
            <person name="Altun S."/>
            <person name="Saticioglu I.B."/>
            <person name="Gomila M."/>
            <person name="Lalucat J."/>
            <person name="Garcia-Valdes E."/>
        </authorList>
    </citation>
    <scope>NUCLEOTIDE SEQUENCE [LARGE SCALE GENOMIC DNA]</scope>
    <source>
        <strain evidence="3 4">LMG 28632</strain>
    </source>
</reference>
<dbReference type="InterPro" id="IPR006680">
    <property type="entry name" value="Amidohydro-rel"/>
</dbReference>
<feature type="chain" id="PRO_5046306907" evidence="1">
    <location>
        <begin position="22"/>
        <end position="432"/>
    </location>
</feature>
<accession>A0ABS3ABK5</accession>